<proteinExistence type="inferred from homology"/>
<dbReference type="GO" id="GO:0015930">
    <property type="term" value="F:glutamate synthase activity"/>
    <property type="evidence" value="ECO:0007669"/>
    <property type="project" value="InterPro"/>
</dbReference>
<reference evidence="5 6" key="1">
    <citation type="submission" date="2017-02" db="EMBL/GenBank/DDBJ databases">
        <title>The complete genomic sequence of a novel cold adapted crude oil-degrading bacterium Planococcus qaidamina Y42.</title>
        <authorList>
            <person name="Yang R."/>
        </authorList>
    </citation>
    <scope>NUCLEOTIDE SEQUENCE [LARGE SCALE GENOMIC DNA]</scope>
    <source>
        <strain evidence="5 6">Y42</strain>
    </source>
</reference>
<keyword evidence="6" id="KW-1185">Reference proteome</keyword>
<dbReference type="Proteomes" id="UP000188184">
    <property type="component" value="Chromosome"/>
</dbReference>
<sequence length="541" mass="59736">MGKITKYLPSAILGTAVAVPLTYIAYIYEKDDRQKQHAILRNFPLLGRVRYVTEKIGPELRQYLFENDNEGKPFSRLQYQHVVKAGKYNERLIGFGSNRDFKEDGYYIRNTLFPKLRTELLVDNTNKINTQKYVIDHEGLMSRKEHPEEVQIDPYLLTDEDAIVLGEKTCREPFRIKGQVGMSAMSYGALGENAITALSKGIGMAGGSWMNTGEGGISDHHLAGGVDLMMQIGPGMFGVRTPAGEFSMDAFKEKAAMPQVKAFEVKLAQGAKTRGGHLEGQKVTEEIARIRLIEPGKTVNSPNRFIEFDTFPKLFDFIEELREVGGKPVGMKIVVGDLEGLEEMVQQLKERGQGPDFITIDGGEGGTGATYQELADSVGLPIMTALPVVDEMLRKYEIRDRYRLIAAGKLITPDKAAIALAMGADLINIARGFMISVGCIMAEVCHTNRCPVGVATTDPELQTGLVVEEKMYRVTNYISSMRAGLFNVAAAAGVESPTQLERKHIIYKDEQGRLLSVGSMIEKISGAEPVREQESGALLDR</sequence>
<dbReference type="InterPro" id="IPR027283">
    <property type="entry name" value="YerD"/>
</dbReference>
<dbReference type="SUPFAM" id="SSF51395">
    <property type="entry name" value="FMN-linked oxidoreductases"/>
    <property type="match status" value="1"/>
</dbReference>
<gene>
    <name evidence="5" type="ORF">B0X71_04085</name>
</gene>
<name>A0A1Q2KXH5_9BACL</name>
<dbReference type="EMBL" id="CP019640">
    <property type="protein sequence ID" value="AQQ52372.1"/>
    <property type="molecule type" value="Genomic_DNA"/>
</dbReference>
<dbReference type="InterPro" id="IPR002932">
    <property type="entry name" value="Glu_synthdom"/>
</dbReference>
<accession>A0A1Q2KXH5</accession>
<dbReference type="FunFam" id="3.20.20.70:FF:000156">
    <property type="entry name" value="Glutamate synthase domain protein"/>
    <property type="match status" value="1"/>
</dbReference>
<evidence type="ECO:0000256" key="1">
    <source>
        <dbReference type="ARBA" id="ARBA00009716"/>
    </source>
</evidence>
<evidence type="ECO:0000259" key="4">
    <source>
        <dbReference type="Pfam" id="PF01645"/>
    </source>
</evidence>
<organism evidence="5 6">
    <name type="scientific">Planococcus lenghuensis</name>
    <dbReference type="NCBI Taxonomy" id="2213202"/>
    <lineage>
        <taxon>Bacteria</taxon>
        <taxon>Bacillati</taxon>
        <taxon>Bacillota</taxon>
        <taxon>Bacilli</taxon>
        <taxon>Bacillales</taxon>
        <taxon>Caryophanaceae</taxon>
        <taxon>Planococcus</taxon>
    </lineage>
</organism>
<keyword evidence="3" id="KW-1133">Transmembrane helix</keyword>
<dbReference type="KEGG" id="pmar:B0X71_04085"/>
<protein>
    <recommendedName>
        <fullName evidence="4">Glutamate synthase domain-containing protein</fullName>
    </recommendedName>
</protein>
<dbReference type="Pfam" id="PF01645">
    <property type="entry name" value="Glu_synthase"/>
    <property type="match status" value="1"/>
</dbReference>
<dbReference type="Gene3D" id="3.20.20.70">
    <property type="entry name" value="Aldolase class I"/>
    <property type="match status" value="1"/>
</dbReference>
<evidence type="ECO:0000313" key="6">
    <source>
        <dbReference type="Proteomes" id="UP000188184"/>
    </source>
</evidence>
<dbReference type="OrthoDB" id="9758182at2"/>
<feature type="transmembrane region" description="Helical" evidence="3">
    <location>
        <begin position="7"/>
        <end position="28"/>
    </location>
</feature>
<dbReference type="InterPro" id="IPR024188">
    <property type="entry name" value="GltB"/>
</dbReference>
<keyword evidence="3" id="KW-0812">Transmembrane</keyword>
<dbReference type="GO" id="GO:0006537">
    <property type="term" value="P:glutamate biosynthetic process"/>
    <property type="evidence" value="ECO:0007669"/>
    <property type="project" value="InterPro"/>
</dbReference>
<evidence type="ECO:0000256" key="3">
    <source>
        <dbReference type="SAM" id="Phobius"/>
    </source>
</evidence>
<dbReference type="RefSeq" id="WP_077588254.1">
    <property type="nucleotide sequence ID" value="NZ_CP019640.1"/>
</dbReference>
<comment type="similarity">
    <text evidence="1 2">Belongs to the glutamate synthase family.</text>
</comment>
<evidence type="ECO:0000256" key="2">
    <source>
        <dbReference type="PIRNR" id="PIRNR006429"/>
    </source>
</evidence>
<dbReference type="PANTHER" id="PTHR43819">
    <property type="entry name" value="ARCHAEAL-TYPE GLUTAMATE SYNTHASE [NADPH]"/>
    <property type="match status" value="1"/>
</dbReference>
<evidence type="ECO:0000313" key="5">
    <source>
        <dbReference type="EMBL" id="AQQ52372.1"/>
    </source>
</evidence>
<dbReference type="InterPro" id="IPR013785">
    <property type="entry name" value="Aldolase_TIM"/>
</dbReference>
<keyword evidence="3" id="KW-0472">Membrane</keyword>
<dbReference type="PIRSF" id="PIRSF500060">
    <property type="entry name" value="UCP500060"/>
    <property type="match status" value="1"/>
</dbReference>
<feature type="domain" description="Glutamate synthase" evidence="4">
    <location>
        <begin position="129"/>
        <end position="494"/>
    </location>
</feature>
<dbReference type="AlphaFoldDB" id="A0A1Q2KXH5"/>
<dbReference type="PANTHER" id="PTHR43819:SF1">
    <property type="entry name" value="ARCHAEAL-TYPE GLUTAMATE SYNTHASE [NADPH]"/>
    <property type="match status" value="1"/>
</dbReference>
<dbReference type="PIRSF" id="PIRSF006429">
    <property type="entry name" value="GOGAT_lg_2"/>
    <property type="match status" value="1"/>
</dbReference>
<dbReference type="CDD" id="cd02808">
    <property type="entry name" value="GltS_FMN"/>
    <property type="match status" value="1"/>
</dbReference>